<dbReference type="PROSITE" id="PS50885">
    <property type="entry name" value="HAMP"/>
    <property type="match status" value="1"/>
</dbReference>
<evidence type="ECO:0000256" key="5">
    <source>
        <dbReference type="ARBA" id="ARBA00022679"/>
    </source>
</evidence>
<evidence type="ECO:0000256" key="2">
    <source>
        <dbReference type="ARBA" id="ARBA00004236"/>
    </source>
</evidence>
<dbReference type="InterPro" id="IPR003661">
    <property type="entry name" value="HisK_dim/P_dom"/>
</dbReference>
<dbReference type="SUPFAM" id="SSF47384">
    <property type="entry name" value="Homodimeric domain of signal transducing histidine kinase"/>
    <property type="match status" value="1"/>
</dbReference>
<dbReference type="InterPro" id="IPR003660">
    <property type="entry name" value="HAMP_dom"/>
</dbReference>
<feature type="domain" description="HAMP" evidence="13">
    <location>
        <begin position="116"/>
        <end position="169"/>
    </location>
</feature>
<reference evidence="15" key="1">
    <citation type="journal article" date="2019" name="Int. J. Syst. Evol. Microbiol.">
        <title>The Global Catalogue of Microorganisms (GCM) 10K type strain sequencing project: providing services to taxonomists for standard genome sequencing and annotation.</title>
        <authorList>
            <consortium name="The Broad Institute Genomics Platform"/>
            <consortium name="The Broad Institute Genome Sequencing Center for Infectious Disease"/>
            <person name="Wu L."/>
            <person name="Ma J."/>
        </authorList>
    </citation>
    <scope>NUCLEOTIDE SEQUENCE [LARGE SCALE GENOMIC DNA]</scope>
    <source>
        <strain evidence="15">JCM 18123</strain>
    </source>
</reference>
<evidence type="ECO:0000256" key="4">
    <source>
        <dbReference type="ARBA" id="ARBA00022553"/>
    </source>
</evidence>
<evidence type="ECO:0000313" key="15">
    <source>
        <dbReference type="Proteomes" id="UP001499993"/>
    </source>
</evidence>
<dbReference type="Pfam" id="PF02518">
    <property type="entry name" value="HATPase_c"/>
    <property type="match status" value="1"/>
</dbReference>
<comment type="subcellular location">
    <subcellularLocation>
        <location evidence="2">Cell membrane</location>
    </subcellularLocation>
</comment>
<dbReference type="Gene3D" id="6.10.340.10">
    <property type="match status" value="1"/>
</dbReference>
<feature type="transmembrane region" description="Helical" evidence="11">
    <location>
        <begin position="91"/>
        <end position="115"/>
    </location>
</feature>
<dbReference type="Gene3D" id="3.30.565.10">
    <property type="entry name" value="Histidine kinase-like ATPase, C-terminal domain"/>
    <property type="match status" value="1"/>
</dbReference>
<keyword evidence="6 11" id="KW-0812">Transmembrane</keyword>
<protein>
    <recommendedName>
        <fullName evidence="3">histidine kinase</fullName>
        <ecNumber evidence="3">2.7.13.3</ecNumber>
    </recommendedName>
</protein>
<dbReference type="RefSeq" id="WP_345555927.1">
    <property type="nucleotide sequence ID" value="NZ_BAABIK010000006.1"/>
</dbReference>
<dbReference type="PRINTS" id="PR00344">
    <property type="entry name" value="BCTRLSENSOR"/>
</dbReference>
<dbReference type="Pfam" id="PF00672">
    <property type="entry name" value="HAMP"/>
    <property type="match status" value="1"/>
</dbReference>
<evidence type="ECO:0000256" key="9">
    <source>
        <dbReference type="ARBA" id="ARBA00023012"/>
    </source>
</evidence>
<feature type="domain" description="Histidine kinase" evidence="12">
    <location>
        <begin position="177"/>
        <end position="387"/>
    </location>
</feature>
<dbReference type="Proteomes" id="UP001499993">
    <property type="component" value="Unassembled WGS sequence"/>
</dbReference>
<evidence type="ECO:0000256" key="11">
    <source>
        <dbReference type="SAM" id="Phobius"/>
    </source>
</evidence>
<dbReference type="Pfam" id="PF00512">
    <property type="entry name" value="HisKA"/>
    <property type="match status" value="1"/>
</dbReference>
<keyword evidence="15" id="KW-1185">Reference proteome</keyword>
<dbReference type="InterPro" id="IPR004358">
    <property type="entry name" value="Sig_transdc_His_kin-like_C"/>
</dbReference>
<dbReference type="SMART" id="SM00388">
    <property type="entry name" value="HisKA"/>
    <property type="match status" value="1"/>
</dbReference>
<dbReference type="PROSITE" id="PS50109">
    <property type="entry name" value="HIS_KIN"/>
    <property type="match status" value="1"/>
</dbReference>
<dbReference type="InterPro" id="IPR003594">
    <property type="entry name" value="HATPase_dom"/>
</dbReference>
<dbReference type="GO" id="GO:0016301">
    <property type="term" value="F:kinase activity"/>
    <property type="evidence" value="ECO:0007669"/>
    <property type="project" value="UniProtKB-KW"/>
</dbReference>
<name>A0ABP9GAT7_9ACTN</name>
<dbReference type="EMBL" id="BAABIK010000006">
    <property type="protein sequence ID" value="GAA4934770.1"/>
    <property type="molecule type" value="Genomic_DNA"/>
</dbReference>
<comment type="caution">
    <text evidence="14">The sequence shown here is derived from an EMBL/GenBank/DDBJ whole genome shotgun (WGS) entry which is preliminary data.</text>
</comment>
<dbReference type="InterPro" id="IPR036097">
    <property type="entry name" value="HisK_dim/P_sf"/>
</dbReference>
<keyword evidence="9" id="KW-0902">Two-component regulatory system</keyword>
<evidence type="ECO:0000256" key="7">
    <source>
        <dbReference type="ARBA" id="ARBA00022777"/>
    </source>
</evidence>
<dbReference type="PANTHER" id="PTHR45436:SF5">
    <property type="entry name" value="SENSOR HISTIDINE KINASE TRCS"/>
    <property type="match status" value="1"/>
</dbReference>
<evidence type="ECO:0000256" key="1">
    <source>
        <dbReference type="ARBA" id="ARBA00000085"/>
    </source>
</evidence>
<keyword evidence="8 11" id="KW-1133">Transmembrane helix</keyword>
<feature type="transmembrane region" description="Helical" evidence="11">
    <location>
        <begin position="20"/>
        <end position="44"/>
    </location>
</feature>
<dbReference type="EC" id="2.7.13.3" evidence="3"/>
<sequence>MSASEGLRRGRLTIRTRLTLLYGAMLLAFGTVLIAILYALMWFVPSYNLAAATSVQVTAVEAERARPVQPSGPSGASEAVAITSKQDVLSVLLQLSVAALVAMTLIAFLLGWLIAGRILAPVHRMTRSADVIAGPTLHKRIRLRGPRDEFTDLADTIDTMLDRLHASFQAQERFAANAAHELRTPLATTRTMLQVARAHPEDHDVGALTSKLLKTNERSITTVESLLTLSRADHGIDAAQPVDLAKAAADAVEQVQQEAADRRIDVRSDLRPVVVDGDGDLLHHLLMNLLHNAVRHNEAEGTARLEVSAQEDSAVITMTNSGEIISPELAERLFEPFHRKRSRTQATGHGLGLTLVRAIAHSHHGTVGGTPNPEGGLTVTVVLPAAGSAPPQP</sequence>
<accession>A0ABP9GAT7</accession>
<evidence type="ECO:0000256" key="10">
    <source>
        <dbReference type="ARBA" id="ARBA00023136"/>
    </source>
</evidence>
<gene>
    <name evidence="14" type="ORF">GCM10023224_14230</name>
</gene>
<dbReference type="InterPro" id="IPR005467">
    <property type="entry name" value="His_kinase_dom"/>
</dbReference>
<dbReference type="CDD" id="cd00082">
    <property type="entry name" value="HisKA"/>
    <property type="match status" value="1"/>
</dbReference>
<proteinExistence type="predicted"/>
<dbReference type="SMART" id="SM00304">
    <property type="entry name" value="HAMP"/>
    <property type="match status" value="1"/>
</dbReference>
<dbReference type="SUPFAM" id="SSF55874">
    <property type="entry name" value="ATPase domain of HSP90 chaperone/DNA topoisomerase II/histidine kinase"/>
    <property type="match status" value="1"/>
</dbReference>
<keyword evidence="10 11" id="KW-0472">Membrane</keyword>
<dbReference type="InterPro" id="IPR050428">
    <property type="entry name" value="TCS_sensor_his_kinase"/>
</dbReference>
<organism evidence="14 15">
    <name type="scientific">Streptomonospora halophila</name>
    <dbReference type="NCBI Taxonomy" id="427369"/>
    <lineage>
        <taxon>Bacteria</taxon>
        <taxon>Bacillati</taxon>
        <taxon>Actinomycetota</taxon>
        <taxon>Actinomycetes</taxon>
        <taxon>Streptosporangiales</taxon>
        <taxon>Nocardiopsidaceae</taxon>
        <taxon>Streptomonospora</taxon>
    </lineage>
</organism>
<dbReference type="InterPro" id="IPR036890">
    <property type="entry name" value="HATPase_C_sf"/>
</dbReference>
<evidence type="ECO:0000256" key="8">
    <source>
        <dbReference type="ARBA" id="ARBA00022989"/>
    </source>
</evidence>
<dbReference type="SUPFAM" id="SSF158472">
    <property type="entry name" value="HAMP domain-like"/>
    <property type="match status" value="1"/>
</dbReference>
<evidence type="ECO:0000313" key="14">
    <source>
        <dbReference type="EMBL" id="GAA4934770.1"/>
    </source>
</evidence>
<evidence type="ECO:0000259" key="12">
    <source>
        <dbReference type="PROSITE" id="PS50109"/>
    </source>
</evidence>
<keyword evidence="7 14" id="KW-0418">Kinase</keyword>
<evidence type="ECO:0000259" key="13">
    <source>
        <dbReference type="PROSITE" id="PS50885"/>
    </source>
</evidence>
<evidence type="ECO:0000256" key="3">
    <source>
        <dbReference type="ARBA" id="ARBA00012438"/>
    </source>
</evidence>
<dbReference type="Gene3D" id="1.10.287.130">
    <property type="match status" value="1"/>
</dbReference>
<dbReference type="SMART" id="SM00387">
    <property type="entry name" value="HATPase_c"/>
    <property type="match status" value="1"/>
</dbReference>
<comment type="catalytic activity">
    <reaction evidence="1">
        <text>ATP + protein L-histidine = ADP + protein N-phospho-L-histidine.</text>
        <dbReference type="EC" id="2.7.13.3"/>
    </reaction>
</comment>
<keyword evidence="4" id="KW-0597">Phosphoprotein</keyword>
<keyword evidence="5" id="KW-0808">Transferase</keyword>
<evidence type="ECO:0000256" key="6">
    <source>
        <dbReference type="ARBA" id="ARBA00022692"/>
    </source>
</evidence>
<dbReference type="CDD" id="cd06225">
    <property type="entry name" value="HAMP"/>
    <property type="match status" value="1"/>
</dbReference>
<dbReference type="PANTHER" id="PTHR45436">
    <property type="entry name" value="SENSOR HISTIDINE KINASE YKOH"/>
    <property type="match status" value="1"/>
</dbReference>